<evidence type="ECO:0000313" key="1">
    <source>
        <dbReference type="EMBL" id="GID54032.1"/>
    </source>
</evidence>
<evidence type="ECO:0000313" key="2">
    <source>
        <dbReference type="Proteomes" id="UP000612282"/>
    </source>
</evidence>
<comment type="caution">
    <text evidence="1">The sequence shown here is derived from an EMBL/GenBank/DDBJ whole genome shotgun (WGS) entry which is preliminary data.</text>
</comment>
<organism evidence="1 2">
    <name type="scientific">Actinoplanes couchii</name>
    <dbReference type="NCBI Taxonomy" id="403638"/>
    <lineage>
        <taxon>Bacteria</taxon>
        <taxon>Bacillati</taxon>
        <taxon>Actinomycetota</taxon>
        <taxon>Actinomycetes</taxon>
        <taxon>Micromonosporales</taxon>
        <taxon>Micromonosporaceae</taxon>
        <taxon>Actinoplanes</taxon>
    </lineage>
</organism>
<proteinExistence type="predicted"/>
<dbReference type="Proteomes" id="UP000612282">
    <property type="component" value="Unassembled WGS sequence"/>
</dbReference>
<keyword evidence="2" id="KW-1185">Reference proteome</keyword>
<protein>
    <submittedName>
        <fullName evidence="1">Uncharacterized protein</fullName>
    </submittedName>
</protein>
<gene>
    <name evidence="1" type="ORF">Aco03nite_024360</name>
</gene>
<dbReference type="EMBL" id="BOMG01000035">
    <property type="protein sequence ID" value="GID54032.1"/>
    <property type="molecule type" value="Genomic_DNA"/>
</dbReference>
<name>A0ABQ3X6E9_9ACTN</name>
<accession>A0ABQ3X6E9</accession>
<reference evidence="1 2" key="1">
    <citation type="submission" date="2021-01" db="EMBL/GenBank/DDBJ databases">
        <title>Whole genome shotgun sequence of Actinoplanes couchii NBRC 106145.</title>
        <authorList>
            <person name="Komaki H."/>
            <person name="Tamura T."/>
        </authorList>
    </citation>
    <scope>NUCLEOTIDE SEQUENCE [LARGE SCALE GENOMIC DNA]</scope>
    <source>
        <strain evidence="1 2">NBRC 106145</strain>
    </source>
</reference>
<sequence length="139" mass="14879">MNDMLAEDQQKQLVADCVRLWEAGELKLKPIAAHYRSVVADIAAAEAGIGALWRDQSLGGPYGEARSAWLFLADTTVAILRDTADNLEACGDVLIMASGEYQEAERINTEAIASAKDRAVRARAKTTTVSTSPVGGEMP</sequence>